<evidence type="ECO:0000313" key="3">
    <source>
        <dbReference type="Proteomes" id="UP001283361"/>
    </source>
</evidence>
<keyword evidence="3" id="KW-1185">Reference proteome</keyword>
<feature type="compositionally biased region" description="Polar residues" evidence="1">
    <location>
        <begin position="104"/>
        <end position="115"/>
    </location>
</feature>
<evidence type="ECO:0000256" key="1">
    <source>
        <dbReference type="SAM" id="MobiDB-lite"/>
    </source>
</evidence>
<dbReference type="Proteomes" id="UP001283361">
    <property type="component" value="Unassembled WGS sequence"/>
</dbReference>
<dbReference type="AlphaFoldDB" id="A0AAE1BA96"/>
<accession>A0AAE1BA96</accession>
<sequence>MLKRDIAVRSTRSEITTGQVISFKFLVDIQWFNVLTGCGVVSSGCESKYATAEESTQACSAAERKEDGGGRTRDSETLIINTVYGLVGDVAKSRDAPNRGKPSDANQISISNNHS</sequence>
<protein>
    <submittedName>
        <fullName evidence="2">Uncharacterized protein</fullName>
    </submittedName>
</protein>
<organism evidence="2 3">
    <name type="scientific">Elysia crispata</name>
    <name type="common">lettuce slug</name>
    <dbReference type="NCBI Taxonomy" id="231223"/>
    <lineage>
        <taxon>Eukaryota</taxon>
        <taxon>Metazoa</taxon>
        <taxon>Spiralia</taxon>
        <taxon>Lophotrochozoa</taxon>
        <taxon>Mollusca</taxon>
        <taxon>Gastropoda</taxon>
        <taxon>Heterobranchia</taxon>
        <taxon>Euthyneura</taxon>
        <taxon>Panpulmonata</taxon>
        <taxon>Sacoglossa</taxon>
        <taxon>Placobranchoidea</taxon>
        <taxon>Plakobranchidae</taxon>
        <taxon>Elysia</taxon>
    </lineage>
</organism>
<evidence type="ECO:0000313" key="2">
    <source>
        <dbReference type="EMBL" id="KAK3802644.1"/>
    </source>
</evidence>
<feature type="compositionally biased region" description="Basic and acidic residues" evidence="1">
    <location>
        <begin position="91"/>
        <end position="102"/>
    </location>
</feature>
<gene>
    <name evidence="2" type="ORF">RRG08_041342</name>
</gene>
<comment type="caution">
    <text evidence="2">The sequence shown here is derived from an EMBL/GenBank/DDBJ whole genome shotgun (WGS) entry which is preliminary data.</text>
</comment>
<name>A0AAE1BA96_9GAST</name>
<dbReference type="EMBL" id="JAWDGP010000220">
    <property type="protein sequence ID" value="KAK3802644.1"/>
    <property type="molecule type" value="Genomic_DNA"/>
</dbReference>
<proteinExistence type="predicted"/>
<reference evidence="2" key="1">
    <citation type="journal article" date="2023" name="G3 (Bethesda)">
        <title>A reference genome for the long-term kleptoplast-retaining sea slug Elysia crispata morphotype clarki.</title>
        <authorList>
            <person name="Eastman K.E."/>
            <person name="Pendleton A.L."/>
            <person name="Shaikh M.A."/>
            <person name="Suttiyut T."/>
            <person name="Ogas R."/>
            <person name="Tomko P."/>
            <person name="Gavelis G."/>
            <person name="Widhalm J.R."/>
            <person name="Wisecaver J.H."/>
        </authorList>
    </citation>
    <scope>NUCLEOTIDE SEQUENCE</scope>
    <source>
        <strain evidence="2">ECLA1</strain>
    </source>
</reference>
<feature type="region of interest" description="Disordered" evidence="1">
    <location>
        <begin position="91"/>
        <end position="115"/>
    </location>
</feature>